<dbReference type="SUPFAM" id="SSF52833">
    <property type="entry name" value="Thioredoxin-like"/>
    <property type="match status" value="1"/>
</dbReference>
<dbReference type="EMBL" id="CP000482">
    <property type="protein sequence ID" value="ABL01110.1"/>
    <property type="molecule type" value="Genomic_DNA"/>
</dbReference>
<name>A1AUT9_PELPD</name>
<accession>A1AUT9</accession>
<dbReference type="OrthoDB" id="9800692at2"/>
<dbReference type="STRING" id="338966.Ppro_3517"/>
<dbReference type="KEGG" id="ppd:Ppro_3517"/>
<keyword evidence="2" id="KW-1185">Reference proteome</keyword>
<organism evidence="1 2">
    <name type="scientific">Pelobacter propionicus (strain DSM 2379 / NBRC 103807 / OttBd1)</name>
    <dbReference type="NCBI Taxonomy" id="338966"/>
    <lineage>
        <taxon>Bacteria</taxon>
        <taxon>Pseudomonadati</taxon>
        <taxon>Thermodesulfobacteriota</taxon>
        <taxon>Desulfuromonadia</taxon>
        <taxon>Desulfuromonadales</taxon>
        <taxon>Desulfuromonadaceae</taxon>
        <taxon>Pelobacter</taxon>
    </lineage>
</organism>
<protein>
    <submittedName>
        <fullName evidence="1">NAD(P)-dependent iron-only hydrogenase iron-sulfur protein</fullName>
    </submittedName>
</protein>
<dbReference type="Gene3D" id="3.40.30.10">
    <property type="entry name" value="Glutaredoxin"/>
    <property type="match status" value="1"/>
</dbReference>
<dbReference type="Proteomes" id="UP000006732">
    <property type="component" value="Chromosome"/>
</dbReference>
<sequence>MAKITSIADLKKFQQEYRSLKEARSREKIIVSVSLATCGIASGGNMVMEAMKDEVARQGIDNVEFIRVGCMTYCHSEPTVEVSLPGREPLVFGKLDENGARQLVQKYLKKGELTGTVIPVNYTRVEL</sequence>
<evidence type="ECO:0000313" key="2">
    <source>
        <dbReference type="Proteomes" id="UP000006732"/>
    </source>
</evidence>
<dbReference type="CDD" id="cd02980">
    <property type="entry name" value="TRX_Fd_family"/>
    <property type="match status" value="1"/>
</dbReference>
<dbReference type="InterPro" id="IPR036249">
    <property type="entry name" value="Thioredoxin-like_sf"/>
</dbReference>
<dbReference type="AlphaFoldDB" id="A1AUT9"/>
<gene>
    <name evidence="1" type="ordered locus">Ppro_3517</name>
</gene>
<dbReference type="RefSeq" id="WP_011737324.1">
    <property type="nucleotide sequence ID" value="NC_008609.1"/>
</dbReference>
<proteinExistence type="predicted"/>
<reference evidence="1 2" key="1">
    <citation type="submission" date="2006-10" db="EMBL/GenBank/DDBJ databases">
        <title>Complete sequence of chromosome of Pelobacter propionicus DSM 2379.</title>
        <authorList>
            <consortium name="US DOE Joint Genome Institute"/>
            <person name="Copeland A."/>
            <person name="Lucas S."/>
            <person name="Lapidus A."/>
            <person name="Barry K."/>
            <person name="Detter J.C."/>
            <person name="Glavina del Rio T."/>
            <person name="Hammon N."/>
            <person name="Israni S."/>
            <person name="Dalin E."/>
            <person name="Tice H."/>
            <person name="Pitluck S."/>
            <person name="Saunders E."/>
            <person name="Brettin T."/>
            <person name="Bruce D."/>
            <person name="Han C."/>
            <person name="Tapia R."/>
            <person name="Schmutz J."/>
            <person name="Larimer F."/>
            <person name="Land M."/>
            <person name="Hauser L."/>
            <person name="Kyrpides N."/>
            <person name="Kim E."/>
            <person name="Lovley D."/>
            <person name="Richardson P."/>
        </authorList>
    </citation>
    <scope>NUCLEOTIDE SEQUENCE [LARGE SCALE GENOMIC DNA]</scope>
    <source>
        <strain evidence="2">DSM 2379 / NBRC 103807 / OttBd1</strain>
    </source>
</reference>
<dbReference type="HOGENOM" id="CLU_126515_4_0_7"/>
<evidence type="ECO:0000313" key="1">
    <source>
        <dbReference type="EMBL" id="ABL01110.1"/>
    </source>
</evidence>
<dbReference type="eggNOG" id="COG3411">
    <property type="taxonomic scope" value="Bacteria"/>
</dbReference>